<feature type="region of interest" description="Disordered" evidence="2">
    <location>
        <begin position="121"/>
        <end position="151"/>
    </location>
</feature>
<evidence type="ECO:0000256" key="1">
    <source>
        <dbReference type="SAM" id="Coils"/>
    </source>
</evidence>
<evidence type="ECO:0000313" key="4">
    <source>
        <dbReference type="Proteomes" id="UP000815325"/>
    </source>
</evidence>
<sequence length="151" mass="16500">MQALPQPTLCVPGKESTLRQLPVMPKPWGYRPVPSEAGSHADWWRSGVNSAVGSVTSYPRTAVTDRDSVTPSELAAWESRMSNLEATIQDEKRRRRQFEEELRQLEALAVSRGAITTGGIAVAKGPTAGNKPQPLLLQQPGQQRKGTLLKS</sequence>
<feature type="compositionally biased region" description="Low complexity" evidence="2">
    <location>
        <begin position="132"/>
        <end position="143"/>
    </location>
</feature>
<comment type="caution">
    <text evidence="3">The sequence shown here is derived from an EMBL/GenBank/DDBJ whole genome shotgun (WGS) entry which is preliminary data.</text>
</comment>
<evidence type="ECO:0000256" key="2">
    <source>
        <dbReference type="SAM" id="MobiDB-lite"/>
    </source>
</evidence>
<keyword evidence="1" id="KW-0175">Coiled coil</keyword>
<gene>
    <name evidence="3" type="ORF">DUNSADRAFT_18525</name>
</gene>
<accession>A0ABQ7G001</accession>
<evidence type="ECO:0008006" key="5">
    <source>
        <dbReference type="Google" id="ProtNLM"/>
    </source>
</evidence>
<proteinExistence type="predicted"/>
<name>A0ABQ7G001_DUNSA</name>
<dbReference type="Proteomes" id="UP000815325">
    <property type="component" value="Unassembled WGS sequence"/>
</dbReference>
<reference evidence="3" key="1">
    <citation type="submission" date="2017-08" db="EMBL/GenBank/DDBJ databases">
        <authorList>
            <person name="Polle J.E."/>
            <person name="Barry K."/>
            <person name="Cushman J."/>
            <person name="Schmutz J."/>
            <person name="Tran D."/>
            <person name="Hathwaick L.T."/>
            <person name="Yim W.C."/>
            <person name="Jenkins J."/>
            <person name="Mckie-Krisberg Z.M."/>
            <person name="Prochnik S."/>
            <person name="Lindquist E."/>
            <person name="Dockter R.B."/>
            <person name="Adam C."/>
            <person name="Molina H."/>
            <person name="Bunkerborg J."/>
            <person name="Jin E."/>
            <person name="Buchheim M."/>
            <person name="Magnuson J."/>
        </authorList>
    </citation>
    <scope>NUCLEOTIDE SEQUENCE</scope>
    <source>
        <strain evidence="3">CCAP 19/18</strain>
    </source>
</reference>
<organism evidence="3 4">
    <name type="scientific">Dunaliella salina</name>
    <name type="common">Green alga</name>
    <name type="synonym">Protococcus salinus</name>
    <dbReference type="NCBI Taxonomy" id="3046"/>
    <lineage>
        <taxon>Eukaryota</taxon>
        <taxon>Viridiplantae</taxon>
        <taxon>Chlorophyta</taxon>
        <taxon>core chlorophytes</taxon>
        <taxon>Chlorophyceae</taxon>
        <taxon>CS clade</taxon>
        <taxon>Chlamydomonadales</taxon>
        <taxon>Dunaliellaceae</taxon>
        <taxon>Dunaliella</taxon>
    </lineage>
</organism>
<protein>
    <recommendedName>
        <fullName evidence="5">Encoded protein</fullName>
    </recommendedName>
</protein>
<feature type="coiled-coil region" evidence="1">
    <location>
        <begin position="74"/>
        <end position="108"/>
    </location>
</feature>
<keyword evidence="4" id="KW-1185">Reference proteome</keyword>
<evidence type="ECO:0000313" key="3">
    <source>
        <dbReference type="EMBL" id="KAF5827921.1"/>
    </source>
</evidence>
<dbReference type="EMBL" id="MU070398">
    <property type="protein sequence ID" value="KAF5827921.1"/>
    <property type="molecule type" value="Genomic_DNA"/>
</dbReference>